<dbReference type="InterPro" id="IPR005119">
    <property type="entry name" value="LysR_subst-bd"/>
</dbReference>
<dbReference type="InterPro" id="IPR036388">
    <property type="entry name" value="WH-like_DNA-bd_sf"/>
</dbReference>
<keyword evidence="3" id="KW-0238">DNA-binding</keyword>
<dbReference type="PANTHER" id="PTHR30126:SF39">
    <property type="entry name" value="HTH-TYPE TRANSCRIPTIONAL REGULATOR CYSL"/>
    <property type="match status" value="1"/>
</dbReference>
<dbReference type="OrthoDB" id="9791253at2"/>
<evidence type="ECO:0000256" key="4">
    <source>
        <dbReference type="ARBA" id="ARBA00023163"/>
    </source>
</evidence>
<dbReference type="GO" id="GO:0000976">
    <property type="term" value="F:transcription cis-regulatory region binding"/>
    <property type="evidence" value="ECO:0007669"/>
    <property type="project" value="TreeGrafter"/>
</dbReference>
<dbReference type="EMBL" id="NIPX01000090">
    <property type="protein sequence ID" value="OWJ80801.1"/>
    <property type="molecule type" value="Genomic_DNA"/>
</dbReference>
<evidence type="ECO:0000256" key="2">
    <source>
        <dbReference type="ARBA" id="ARBA00023015"/>
    </source>
</evidence>
<organism evidence="6 7">
    <name type="scientific">Haematobacter missouriensis</name>
    <dbReference type="NCBI Taxonomy" id="366616"/>
    <lineage>
        <taxon>Bacteria</taxon>
        <taxon>Pseudomonadati</taxon>
        <taxon>Pseudomonadota</taxon>
        <taxon>Alphaproteobacteria</taxon>
        <taxon>Rhodobacterales</taxon>
        <taxon>Paracoccaceae</taxon>
        <taxon>Haematobacter</taxon>
    </lineage>
</organism>
<comment type="caution">
    <text evidence="6">The sequence shown here is derived from an EMBL/GenBank/DDBJ whole genome shotgun (WGS) entry which is preliminary data.</text>
</comment>
<protein>
    <submittedName>
        <fullName evidence="6">Transcriptional regulator</fullName>
    </submittedName>
</protein>
<dbReference type="AlphaFoldDB" id="A0A212AH07"/>
<dbReference type="Gene3D" id="1.10.10.10">
    <property type="entry name" value="Winged helix-like DNA-binding domain superfamily/Winged helix DNA-binding domain"/>
    <property type="match status" value="1"/>
</dbReference>
<evidence type="ECO:0000256" key="1">
    <source>
        <dbReference type="ARBA" id="ARBA00009437"/>
    </source>
</evidence>
<dbReference type="InterPro" id="IPR036390">
    <property type="entry name" value="WH_DNA-bd_sf"/>
</dbReference>
<dbReference type="InterPro" id="IPR000847">
    <property type="entry name" value="LysR_HTH_N"/>
</dbReference>
<dbReference type="GO" id="GO:0003700">
    <property type="term" value="F:DNA-binding transcription factor activity"/>
    <property type="evidence" value="ECO:0007669"/>
    <property type="project" value="InterPro"/>
</dbReference>
<evidence type="ECO:0000313" key="7">
    <source>
        <dbReference type="Proteomes" id="UP000196640"/>
    </source>
</evidence>
<gene>
    <name evidence="6" type="ORF">CDV52_21050</name>
</gene>
<reference evidence="7" key="1">
    <citation type="submission" date="2016-11" db="EMBL/GenBank/DDBJ databases">
        <title>Comparison of Traditional DNA-DNA Hybridization with In Silico Genomic Analysis.</title>
        <authorList>
            <person name="Nicholson A.C."/>
            <person name="Humrighouse B.W."/>
            <person name="Graziano J."/>
            <person name="Lasker B."/>
            <person name="Whitney A.M."/>
            <person name="Mcquiston J.R."/>
            <person name="Bell M."/>
        </authorList>
    </citation>
    <scope>NUCLEOTIDE SEQUENCE [LARGE SCALE GENOMIC DNA]</scope>
    <source>
        <strain evidence="7">H2381</strain>
    </source>
</reference>
<name>A0A212AH07_9RHOB</name>
<evidence type="ECO:0000313" key="6">
    <source>
        <dbReference type="EMBL" id="OWJ80801.1"/>
    </source>
</evidence>
<dbReference type="PROSITE" id="PS50931">
    <property type="entry name" value="HTH_LYSR"/>
    <property type="match status" value="1"/>
</dbReference>
<proteinExistence type="inferred from homology"/>
<dbReference type="SUPFAM" id="SSF46785">
    <property type="entry name" value="Winged helix' DNA-binding domain"/>
    <property type="match status" value="1"/>
</dbReference>
<evidence type="ECO:0000256" key="3">
    <source>
        <dbReference type="ARBA" id="ARBA00023125"/>
    </source>
</evidence>
<dbReference type="Pfam" id="PF03466">
    <property type="entry name" value="LysR_substrate"/>
    <property type="match status" value="1"/>
</dbReference>
<comment type="similarity">
    <text evidence="1">Belongs to the LysR transcriptional regulatory family.</text>
</comment>
<keyword evidence="2" id="KW-0805">Transcription regulation</keyword>
<sequence>MYHLSHVAAFVEVIETGNFRAASRRLQISQPTVSNSVRRLEDILGVQLVDRGNDRCVPTRHGAIFLPFAKSLLTVSARAFDRLHMEQIQLGASSNIGIYLMPEHLKRLHGAKGRSANLVIASNLEILEKLQRKEVDLAFMEWWDGRNGYEASLWRTEKLILIVSPDHRWASKGSIYSSELFTESLIGGERGTGTGTILRRAFGQKADQLSISHTTGSTEGVKRAVRAGLGVSLVMKSTVLDELASGQLCEVSIKGVDLEKPILAVHPVKMEDGSPEAETLSILLNAKTVPVLCQQAARPAEAAN</sequence>
<evidence type="ECO:0000259" key="5">
    <source>
        <dbReference type="PROSITE" id="PS50931"/>
    </source>
</evidence>
<keyword evidence="4" id="KW-0804">Transcription</keyword>
<dbReference type="PANTHER" id="PTHR30126">
    <property type="entry name" value="HTH-TYPE TRANSCRIPTIONAL REGULATOR"/>
    <property type="match status" value="1"/>
</dbReference>
<feature type="domain" description="HTH lysR-type" evidence="5">
    <location>
        <begin position="1"/>
        <end position="59"/>
    </location>
</feature>
<dbReference type="Pfam" id="PF00126">
    <property type="entry name" value="HTH_1"/>
    <property type="match status" value="1"/>
</dbReference>
<dbReference type="PRINTS" id="PR00039">
    <property type="entry name" value="HTHLYSR"/>
</dbReference>
<accession>A0A212AH07</accession>
<dbReference type="SUPFAM" id="SSF53850">
    <property type="entry name" value="Periplasmic binding protein-like II"/>
    <property type="match status" value="1"/>
</dbReference>
<dbReference type="Gene3D" id="3.40.190.10">
    <property type="entry name" value="Periplasmic binding protein-like II"/>
    <property type="match status" value="2"/>
</dbReference>
<dbReference type="Proteomes" id="UP000196640">
    <property type="component" value="Unassembled WGS sequence"/>
</dbReference>